<proteinExistence type="predicted"/>
<dbReference type="InterPro" id="IPR012347">
    <property type="entry name" value="Ferritin-like"/>
</dbReference>
<organism evidence="3 4">
    <name type="scientific">Microbacterium oleivorans</name>
    <dbReference type="NCBI Taxonomy" id="273677"/>
    <lineage>
        <taxon>Bacteria</taxon>
        <taxon>Bacillati</taxon>
        <taxon>Actinomycetota</taxon>
        <taxon>Actinomycetes</taxon>
        <taxon>Micrococcales</taxon>
        <taxon>Microbacteriaceae</taxon>
        <taxon>Microbacterium</taxon>
    </lineage>
</organism>
<comment type="caution">
    <text evidence="3">The sequence shown here is derived from an EMBL/GenBank/DDBJ whole genome shotgun (WGS) entry which is preliminary data.</text>
</comment>
<gene>
    <name evidence="3" type="ORF">E2R54_01475</name>
</gene>
<dbReference type="RefSeq" id="WP_133398428.1">
    <property type="nucleotide sequence ID" value="NZ_SMZX01000001.1"/>
</dbReference>
<dbReference type="PANTHER" id="PTHR36933:SF1">
    <property type="entry name" value="SLL0788 PROTEIN"/>
    <property type="match status" value="1"/>
</dbReference>
<dbReference type="Pfam" id="PF03713">
    <property type="entry name" value="DUF305"/>
    <property type="match status" value="1"/>
</dbReference>
<dbReference type="InterPro" id="IPR005183">
    <property type="entry name" value="DUF305_CopM-like"/>
</dbReference>
<sequence length="228" mass="24327">MMTETVGDESGTERTLPPWWVVLLVGLAVAAVAFAIGRFSTFGIAGSTPAEGSADAGFARDMQVHHAQAVDMAMTIYAETDDAELRALSYDIATGQSSQRGEMLDWLVKWGLPAYGDEPMAWMAASGTSGHSHGGASGTPQTDEEIRDAMGMASDEELSDLRAATGTDADCMFLTLMIRHHEGAIPMADAVLELGSDERVQVVAENMKKGQTFEIEAMTSMQQRLGCS</sequence>
<accession>A0A4R5YIM0</accession>
<dbReference type="AlphaFoldDB" id="A0A4R5YIM0"/>
<dbReference type="STRING" id="273677.BW34_00969"/>
<evidence type="ECO:0000259" key="2">
    <source>
        <dbReference type="Pfam" id="PF03713"/>
    </source>
</evidence>
<keyword evidence="1" id="KW-0472">Membrane</keyword>
<dbReference type="Proteomes" id="UP000295633">
    <property type="component" value="Unassembled WGS sequence"/>
</dbReference>
<keyword evidence="1" id="KW-1133">Transmembrane helix</keyword>
<keyword evidence="1" id="KW-0812">Transmembrane</keyword>
<dbReference type="EMBL" id="SMZX01000001">
    <property type="protein sequence ID" value="TDL45175.1"/>
    <property type="molecule type" value="Genomic_DNA"/>
</dbReference>
<feature type="transmembrane region" description="Helical" evidence="1">
    <location>
        <begin position="20"/>
        <end position="37"/>
    </location>
</feature>
<protein>
    <submittedName>
        <fullName evidence="3">DUF305 domain-containing protein</fullName>
    </submittedName>
</protein>
<evidence type="ECO:0000313" key="3">
    <source>
        <dbReference type="EMBL" id="TDL45175.1"/>
    </source>
</evidence>
<dbReference type="Gene3D" id="1.20.1260.10">
    <property type="match status" value="1"/>
</dbReference>
<evidence type="ECO:0000256" key="1">
    <source>
        <dbReference type="SAM" id="Phobius"/>
    </source>
</evidence>
<feature type="domain" description="DUF305" evidence="2">
    <location>
        <begin position="55"/>
        <end position="221"/>
    </location>
</feature>
<evidence type="ECO:0000313" key="4">
    <source>
        <dbReference type="Proteomes" id="UP000295633"/>
    </source>
</evidence>
<reference evidence="3 4" key="1">
    <citation type="submission" date="2019-03" db="EMBL/GenBank/DDBJ databases">
        <title>Genome Sequencing and Assembly of Various Microbes Isolated from Partially Reclaimed Soil and Acid Mine Drainage (AMD) Site.</title>
        <authorList>
            <person name="Steinbock B."/>
            <person name="Bechtold R."/>
            <person name="Sevigny J.L."/>
            <person name="Thomas D."/>
            <person name="Cuthill L.R."/>
            <person name="Aveiro Johannsen E.J."/>
            <person name="Thomas K."/>
            <person name="Ghosh A."/>
        </authorList>
    </citation>
    <scope>NUCLEOTIDE SEQUENCE [LARGE SCALE GENOMIC DNA]</scope>
    <source>
        <strain evidence="3 4">F-B2</strain>
    </source>
</reference>
<name>A0A4R5YIM0_9MICO</name>
<dbReference type="PANTHER" id="PTHR36933">
    <property type="entry name" value="SLL0788 PROTEIN"/>
    <property type="match status" value="1"/>
</dbReference>